<evidence type="ECO:0000256" key="6">
    <source>
        <dbReference type="SAM" id="Phobius"/>
    </source>
</evidence>
<feature type="transmembrane region" description="Helical" evidence="6">
    <location>
        <begin position="312"/>
        <end position="332"/>
    </location>
</feature>
<feature type="transmembrane region" description="Helical" evidence="6">
    <location>
        <begin position="211"/>
        <end position="229"/>
    </location>
</feature>
<evidence type="ECO:0000313" key="8">
    <source>
        <dbReference type="Proteomes" id="UP000694545"/>
    </source>
</evidence>
<dbReference type="Proteomes" id="UP000694545">
    <property type="component" value="Unplaced"/>
</dbReference>
<keyword evidence="5 6" id="KW-0472">Membrane</keyword>
<feature type="transmembrane region" description="Helical" evidence="6">
    <location>
        <begin position="249"/>
        <end position="269"/>
    </location>
</feature>
<feature type="transmembrane region" description="Helical" evidence="6">
    <location>
        <begin position="281"/>
        <end position="300"/>
    </location>
</feature>
<reference evidence="7" key="2">
    <citation type="submission" date="2025-09" db="UniProtKB">
        <authorList>
            <consortium name="Ensembl"/>
        </authorList>
    </citation>
    <scope>IDENTIFICATION</scope>
</reference>
<evidence type="ECO:0000313" key="7">
    <source>
        <dbReference type="Ensembl" id="ENSVKKP00000022380.1"/>
    </source>
</evidence>
<accession>A0A8D2LIJ4</accession>
<keyword evidence="8" id="KW-1185">Reference proteome</keyword>
<name>A0A8D2LIJ4_VARKO</name>
<dbReference type="InterPro" id="IPR008521">
    <property type="entry name" value="Mg_trans_NIPA"/>
</dbReference>
<proteinExistence type="inferred from homology"/>
<evidence type="ECO:0000256" key="3">
    <source>
        <dbReference type="ARBA" id="ARBA00022692"/>
    </source>
</evidence>
<protein>
    <submittedName>
        <fullName evidence="7">NIPA like domain containing 4</fullName>
    </submittedName>
</protein>
<dbReference type="Pfam" id="PF05653">
    <property type="entry name" value="Mg_trans_NIPA"/>
    <property type="match status" value="1"/>
</dbReference>
<keyword evidence="4 6" id="KW-1133">Transmembrane helix</keyword>
<reference evidence="7" key="1">
    <citation type="submission" date="2025-08" db="UniProtKB">
        <authorList>
            <consortium name="Ensembl"/>
        </authorList>
    </citation>
    <scope>IDENTIFICATION</scope>
</reference>
<feature type="transmembrane region" description="Helical" evidence="6">
    <location>
        <begin position="46"/>
        <end position="68"/>
    </location>
</feature>
<feature type="transmembrane region" description="Helical" evidence="6">
    <location>
        <begin position="143"/>
        <end position="164"/>
    </location>
</feature>
<evidence type="ECO:0000256" key="4">
    <source>
        <dbReference type="ARBA" id="ARBA00022989"/>
    </source>
</evidence>
<organism evidence="7 8">
    <name type="scientific">Varanus komodoensis</name>
    <name type="common">Komodo dragon</name>
    <dbReference type="NCBI Taxonomy" id="61221"/>
    <lineage>
        <taxon>Eukaryota</taxon>
        <taxon>Metazoa</taxon>
        <taxon>Chordata</taxon>
        <taxon>Craniata</taxon>
        <taxon>Vertebrata</taxon>
        <taxon>Euteleostomi</taxon>
        <taxon>Lepidosauria</taxon>
        <taxon>Squamata</taxon>
        <taxon>Bifurcata</taxon>
        <taxon>Unidentata</taxon>
        <taxon>Episquamata</taxon>
        <taxon>Toxicofera</taxon>
        <taxon>Anguimorpha</taxon>
        <taxon>Paleoanguimorpha</taxon>
        <taxon>Varanoidea</taxon>
        <taxon>Varanidae</taxon>
        <taxon>Varanus</taxon>
    </lineage>
</organism>
<dbReference type="PANTHER" id="PTHR12570:SF7">
    <property type="entry name" value="MAGNESIUM TRANSPORTER NIPA4"/>
    <property type="match status" value="1"/>
</dbReference>
<evidence type="ECO:0000256" key="1">
    <source>
        <dbReference type="ARBA" id="ARBA00004141"/>
    </source>
</evidence>
<dbReference type="GO" id="GO:0015095">
    <property type="term" value="F:magnesium ion transmembrane transporter activity"/>
    <property type="evidence" value="ECO:0007669"/>
    <property type="project" value="InterPro"/>
</dbReference>
<evidence type="ECO:0000256" key="5">
    <source>
        <dbReference type="ARBA" id="ARBA00023136"/>
    </source>
</evidence>
<keyword evidence="3 6" id="KW-0812">Transmembrane</keyword>
<evidence type="ECO:0000256" key="2">
    <source>
        <dbReference type="ARBA" id="ARBA00007230"/>
    </source>
</evidence>
<feature type="transmembrane region" description="Helical" evidence="6">
    <location>
        <begin position="184"/>
        <end position="204"/>
    </location>
</feature>
<dbReference type="PANTHER" id="PTHR12570">
    <property type="match status" value="1"/>
</dbReference>
<comment type="similarity">
    <text evidence="2">Belongs to the NIPA family.</text>
</comment>
<sequence>TGFPLLLPPMNLPPNDCVVGNANSTVSSQKNPTLNTSWMVRVQDKYGFYIGLALAVFSSFLIGSSVILKKKGLLRLVEKGGTRAGMVFLPREVAWKKLASEKAVVVSKLQRPDFEPWKISLNYFSALHSSILSSYLLGERLNLLGKLGCMLSIVGSTVLVIHAPEEEEVTTLDEMASKLKEPGFLVYASILLVVCLVLIFFLAPRYGQSNILIYLTICSVIGAFSVSSVKGLGIAIKEFFAHQPVLQDPLTWILVLTLVASITTQINYLNKALDIFNTSMVFPIYYVLFTTIVITTSVILFKEWVTMSAVDIIGTVCGFLTIILGVFLLHAFKDMDISLRTRPYAFSACVDLSLHVLAQMYRSSMTFTPRKMSKGLSP</sequence>
<dbReference type="AlphaFoldDB" id="A0A8D2LIJ4"/>
<dbReference type="Ensembl" id="ENSVKKT00000022936.1">
    <property type="protein sequence ID" value="ENSVKKP00000022380.1"/>
    <property type="gene ID" value="ENSVKKG00000014873.1"/>
</dbReference>
<dbReference type="GO" id="GO:0016020">
    <property type="term" value="C:membrane"/>
    <property type="evidence" value="ECO:0007669"/>
    <property type="project" value="UniProtKB-SubCell"/>
</dbReference>
<comment type="subcellular location">
    <subcellularLocation>
        <location evidence="1">Membrane</location>
        <topology evidence="1">Multi-pass membrane protein</topology>
    </subcellularLocation>
</comment>